<dbReference type="Proteomes" id="UP001352223">
    <property type="component" value="Unassembled WGS sequence"/>
</dbReference>
<keyword evidence="2" id="KW-1185">Reference proteome</keyword>
<dbReference type="RefSeq" id="WP_324769308.1">
    <property type="nucleotide sequence ID" value="NZ_BAAATS010000012.1"/>
</dbReference>
<protein>
    <submittedName>
        <fullName evidence="1">Immunity 49 family protein</fullName>
    </submittedName>
</protein>
<gene>
    <name evidence="1" type="ORF">OKJ48_16915</name>
</gene>
<evidence type="ECO:0000313" key="2">
    <source>
        <dbReference type="Proteomes" id="UP001352223"/>
    </source>
</evidence>
<proteinExistence type="predicted"/>
<dbReference type="EMBL" id="JAOZYB010000113">
    <property type="protein sequence ID" value="MEB3961915.1"/>
    <property type="molecule type" value="Genomic_DNA"/>
</dbReference>
<evidence type="ECO:0000313" key="1">
    <source>
        <dbReference type="EMBL" id="MEB3961915.1"/>
    </source>
</evidence>
<comment type="caution">
    <text evidence="1">The sequence shown here is derived from an EMBL/GenBank/DDBJ whole genome shotgun (WGS) entry which is preliminary data.</text>
</comment>
<dbReference type="InterPro" id="IPR029074">
    <property type="entry name" value="Imm49"/>
</dbReference>
<dbReference type="Pfam" id="PF15575">
    <property type="entry name" value="Imm49"/>
    <property type="match status" value="1"/>
</dbReference>
<organism evidence="1 2">
    <name type="scientific">Streptomyces kunmingensis</name>
    <dbReference type="NCBI Taxonomy" id="68225"/>
    <lineage>
        <taxon>Bacteria</taxon>
        <taxon>Bacillati</taxon>
        <taxon>Actinomycetota</taxon>
        <taxon>Actinomycetes</taxon>
        <taxon>Kitasatosporales</taxon>
        <taxon>Streptomycetaceae</taxon>
        <taxon>Streptomyces</taxon>
    </lineage>
</organism>
<reference evidence="1 2" key="1">
    <citation type="submission" date="2022-10" db="EMBL/GenBank/DDBJ databases">
        <authorList>
            <person name="Xie J."/>
            <person name="Shen N."/>
        </authorList>
    </citation>
    <scope>NUCLEOTIDE SEQUENCE [LARGE SCALE GENOMIC DNA]</scope>
    <source>
        <strain evidence="1 2">DSM 41681</strain>
    </source>
</reference>
<name>A0ABU6CB29_9ACTN</name>
<sequence length="578" mass="62156">MTPHDAPDPHLPLLTAVRAERLRGLVAGHLHARTGVRPTVAGDTAEADGRRHPLTNLAQRCHTAPEDTWPELVEGFFARLAAGSQGGESAEELLARTCLRLVPPGAVPADMADGFTYLRGVAEGLNLALALDGPTSVRLLTDQDVARAGADALWAAGQRNLVREPLRHEEVRLDGHAVLYSVYGDSPFVSTKALVLPELVAEVTGRRMPDAGALVVVPTRHLLAFHPIVDGSVADAVNDLATYAYKAHEDGPGSLSPRVYWWHRGRLTSLTVIDHDTRTFSLRPPAELLDIMRALHGLDRAGRLASDSAATAPGIDELTTTTADSIEGLAADPSGFPDAFAHALALAHAQAATDPGAARVETWDAWVAALQLGTALFTPTAAVGVPLGEGELTVPATGPDVLGDARAWLDAFYLTLVTRERDRTTRLCQVPPDDLRGDTAPVDDYVLHWIDVLQSHWLRRPVDDVVQKLVTTMETSHPETATLAPKDFLNSVDYQPVALFHRLLTEDHDAFAVALAEALAQHGSYWGDSAAPRARVALGPLALACLAHDMEFPVDAEAPYLPKYLLNRERLEEIPGQG</sequence>
<accession>A0ABU6CB29</accession>